<dbReference type="EMBL" id="JAULSR010000002">
    <property type="protein sequence ID" value="KAK0628274.1"/>
    <property type="molecule type" value="Genomic_DNA"/>
</dbReference>
<dbReference type="AlphaFoldDB" id="A0AA39X6M8"/>
<feature type="compositionally biased region" description="Polar residues" evidence="1">
    <location>
        <begin position="94"/>
        <end position="107"/>
    </location>
</feature>
<feature type="region of interest" description="Disordered" evidence="1">
    <location>
        <begin position="88"/>
        <end position="129"/>
    </location>
</feature>
<evidence type="ECO:0000313" key="3">
    <source>
        <dbReference type="Proteomes" id="UP001174934"/>
    </source>
</evidence>
<gene>
    <name evidence="2" type="ORF">B0T17DRAFT_148634</name>
</gene>
<proteinExistence type="predicted"/>
<comment type="caution">
    <text evidence="2">The sequence shown here is derived from an EMBL/GenBank/DDBJ whole genome shotgun (WGS) entry which is preliminary data.</text>
</comment>
<feature type="compositionally biased region" description="Basic and acidic residues" evidence="1">
    <location>
        <begin position="236"/>
        <end position="260"/>
    </location>
</feature>
<accession>A0AA39X6M8</accession>
<evidence type="ECO:0000256" key="1">
    <source>
        <dbReference type="SAM" id="MobiDB-lite"/>
    </source>
</evidence>
<keyword evidence="3" id="KW-1185">Reference proteome</keyword>
<dbReference type="Proteomes" id="UP001174934">
    <property type="component" value="Unassembled WGS sequence"/>
</dbReference>
<feature type="compositionally biased region" description="Pro residues" evidence="1">
    <location>
        <begin position="120"/>
        <end position="129"/>
    </location>
</feature>
<sequence length="280" mass="30621">MIRHHPVASTEAQNELMGDEYDAPILKLLNFPRFPGHPMEPADTTSSQGSDEASGGHYSAPIHGIPNLLPIRATKPDAVDMAIHQDEGALPPTSLGQDTRAPSNGSASHHRTEENAAPLLPSPHHMPMPPNSQPVTMDQVKEMIRDSVREAMTSLVHLRGPTSLWEMSFGSAPLPLFHPERSKSAPNRPLPKDEDDVASHLEEQLIMVFEKLMAEKGVPNTASHGDLGGKGASNGESERNQVEPASKFECKRVDEESRRDSRLISVCDRTKIEMGSMTRT</sequence>
<name>A0AA39X6M8_9PEZI</name>
<protein>
    <submittedName>
        <fullName evidence="2">Uncharacterized protein</fullName>
    </submittedName>
</protein>
<feature type="region of interest" description="Disordered" evidence="1">
    <location>
        <begin position="32"/>
        <end position="61"/>
    </location>
</feature>
<evidence type="ECO:0000313" key="2">
    <source>
        <dbReference type="EMBL" id="KAK0628274.1"/>
    </source>
</evidence>
<organism evidence="2 3">
    <name type="scientific">Bombardia bombarda</name>
    <dbReference type="NCBI Taxonomy" id="252184"/>
    <lineage>
        <taxon>Eukaryota</taxon>
        <taxon>Fungi</taxon>
        <taxon>Dikarya</taxon>
        <taxon>Ascomycota</taxon>
        <taxon>Pezizomycotina</taxon>
        <taxon>Sordariomycetes</taxon>
        <taxon>Sordariomycetidae</taxon>
        <taxon>Sordariales</taxon>
        <taxon>Lasiosphaeriaceae</taxon>
        <taxon>Bombardia</taxon>
    </lineage>
</organism>
<feature type="region of interest" description="Disordered" evidence="1">
    <location>
        <begin position="219"/>
        <end position="260"/>
    </location>
</feature>
<reference evidence="2" key="1">
    <citation type="submission" date="2023-06" db="EMBL/GenBank/DDBJ databases">
        <title>Genome-scale phylogeny and comparative genomics of the fungal order Sordariales.</title>
        <authorList>
            <consortium name="Lawrence Berkeley National Laboratory"/>
            <person name="Hensen N."/>
            <person name="Bonometti L."/>
            <person name="Westerberg I."/>
            <person name="Brannstrom I.O."/>
            <person name="Guillou S."/>
            <person name="Cros-Aarteil S."/>
            <person name="Calhoun S."/>
            <person name="Haridas S."/>
            <person name="Kuo A."/>
            <person name="Mondo S."/>
            <person name="Pangilinan J."/>
            <person name="Riley R."/>
            <person name="LaButti K."/>
            <person name="Andreopoulos B."/>
            <person name="Lipzen A."/>
            <person name="Chen C."/>
            <person name="Yanf M."/>
            <person name="Daum C."/>
            <person name="Ng V."/>
            <person name="Clum A."/>
            <person name="Steindorff A."/>
            <person name="Ohm R."/>
            <person name="Martin F."/>
            <person name="Silar P."/>
            <person name="Natvig D."/>
            <person name="Lalanne C."/>
            <person name="Gautier V."/>
            <person name="Ament-velasquez S.L."/>
            <person name="Kruys A."/>
            <person name="Hutchinson M.I."/>
            <person name="Powell A.J."/>
            <person name="Barry K."/>
            <person name="Miller A.N."/>
            <person name="Grigoriev I.V."/>
            <person name="Debuchy R."/>
            <person name="Gladieux P."/>
            <person name="Thoren M.H."/>
            <person name="Johannesson H."/>
        </authorList>
    </citation>
    <scope>NUCLEOTIDE SEQUENCE</scope>
    <source>
        <strain evidence="2">SMH3391-2</strain>
    </source>
</reference>